<proteinExistence type="inferred from homology"/>
<comment type="caution">
    <text evidence="9">The sequence shown here is derived from an EMBL/GenBank/DDBJ whole genome shotgun (WGS) entry which is preliminary data.</text>
</comment>
<dbReference type="SMART" id="SM00642">
    <property type="entry name" value="Aamy"/>
    <property type="match status" value="1"/>
</dbReference>
<evidence type="ECO:0000313" key="10">
    <source>
        <dbReference type="Proteomes" id="UP001627154"/>
    </source>
</evidence>
<dbReference type="PANTHER" id="PTHR10357">
    <property type="entry name" value="ALPHA-AMYLASE FAMILY MEMBER"/>
    <property type="match status" value="1"/>
</dbReference>
<evidence type="ECO:0000256" key="7">
    <source>
        <dbReference type="SAM" id="SignalP"/>
    </source>
</evidence>
<evidence type="ECO:0000256" key="1">
    <source>
        <dbReference type="ARBA" id="ARBA00001657"/>
    </source>
</evidence>
<dbReference type="InterPro" id="IPR017853">
    <property type="entry name" value="GH"/>
</dbReference>
<dbReference type="EMBL" id="JBJJXI010000056">
    <property type="protein sequence ID" value="KAL3399334.1"/>
    <property type="molecule type" value="Genomic_DNA"/>
</dbReference>
<keyword evidence="5" id="KW-0378">Hydrolase</keyword>
<dbReference type="CDD" id="cd11328">
    <property type="entry name" value="AmyAc_maltase"/>
    <property type="match status" value="1"/>
</dbReference>
<organism evidence="9 10">
    <name type="scientific">Trichogramma kaykai</name>
    <dbReference type="NCBI Taxonomy" id="54128"/>
    <lineage>
        <taxon>Eukaryota</taxon>
        <taxon>Metazoa</taxon>
        <taxon>Ecdysozoa</taxon>
        <taxon>Arthropoda</taxon>
        <taxon>Hexapoda</taxon>
        <taxon>Insecta</taxon>
        <taxon>Pterygota</taxon>
        <taxon>Neoptera</taxon>
        <taxon>Endopterygota</taxon>
        <taxon>Hymenoptera</taxon>
        <taxon>Apocrita</taxon>
        <taxon>Proctotrupomorpha</taxon>
        <taxon>Chalcidoidea</taxon>
        <taxon>Trichogrammatidae</taxon>
        <taxon>Trichogramma</taxon>
    </lineage>
</organism>
<evidence type="ECO:0000256" key="5">
    <source>
        <dbReference type="ARBA" id="ARBA00023295"/>
    </source>
</evidence>
<keyword evidence="7" id="KW-0732">Signal</keyword>
<feature type="signal peptide" evidence="7">
    <location>
        <begin position="1"/>
        <end position="21"/>
    </location>
</feature>
<evidence type="ECO:0000259" key="8">
    <source>
        <dbReference type="SMART" id="SM00642"/>
    </source>
</evidence>
<dbReference type="Gene3D" id="3.90.400.10">
    <property type="entry name" value="Oligo-1,6-glucosidase, Domain 2"/>
    <property type="match status" value="1"/>
</dbReference>
<evidence type="ECO:0000256" key="4">
    <source>
        <dbReference type="ARBA" id="ARBA00023180"/>
    </source>
</evidence>
<dbReference type="AlphaFoldDB" id="A0ABD2X2I9"/>
<evidence type="ECO:0000313" key="9">
    <source>
        <dbReference type="EMBL" id="KAL3399334.1"/>
    </source>
</evidence>
<dbReference type="FunFam" id="3.90.400.10:FF:000001">
    <property type="entry name" value="Maltase A3, isoform A"/>
    <property type="match status" value="1"/>
</dbReference>
<dbReference type="InterPro" id="IPR006047">
    <property type="entry name" value="GH13_cat_dom"/>
</dbReference>
<evidence type="ECO:0000256" key="6">
    <source>
        <dbReference type="SAM" id="MobiDB-lite"/>
    </source>
</evidence>
<feature type="region of interest" description="Disordered" evidence="6">
    <location>
        <begin position="419"/>
        <end position="438"/>
    </location>
</feature>
<sequence>MWKTLLLCQLLPLLLPLLVVASSGNRRGRLAGAKWWEHAIVYQVYPRSFRDSDGDGVGDLRGVIERLDHVRSVADCLWLSPIYPSPQRDFGYDVSNFRAVEPQYGSLEDFDELVRKAKSLGLKVILDFVPNHSSDEHDWFKRSARREEPYAEFYVWRDARYSAEGERLPPNNWLSGFGGSAWTWHEERRQYYYHAFSEHQPDLNYRSPRVQLEMMLALKFWLDHGVDGFRVDAINALFEDTQFRDEPPSSANGSLVEGDDYSSLSHIYTRDLDETYNVVRSWKTMMNHYTKKLKSSQKLALMEVFAKLPKVIKYYHVGAEPMNLRMIHQLRNDSRPEEFKVLIEDWMRAKPKHRAANWVVGNHDIGRTASRFGYDNNRADEMSMLAAVLPGMMIVYQGDEIGMTDARLTYEQTRDPVGCAAGPEGYAKTSRDPQRTPYQWDDTTSAGFSSNATTWLPVNDNYRDLNLRQQTDYFGGASHYKVFRALAKLKRRRAVQQGTLRVKVIEEGQVLVVVRELRDEAPTLLLISFADRELRVDVLSKLDVPAEMRIYVASVKSRLRHRERVDMSRVRLPARASVIFAADRLRS</sequence>
<gene>
    <name evidence="9" type="ORF">TKK_007200</name>
</gene>
<comment type="similarity">
    <text evidence="2">Belongs to the glycosyl hydrolase 13 family.</text>
</comment>
<dbReference type="Gene3D" id="3.20.20.80">
    <property type="entry name" value="Glycosidases"/>
    <property type="match status" value="1"/>
</dbReference>
<reference evidence="9 10" key="1">
    <citation type="journal article" date="2024" name="bioRxiv">
        <title>A reference genome for Trichogramma kaykai: A tiny desert-dwelling parasitoid wasp with competing sex-ratio distorters.</title>
        <authorList>
            <person name="Culotta J."/>
            <person name="Lindsey A.R."/>
        </authorList>
    </citation>
    <scope>NUCLEOTIDE SEQUENCE [LARGE SCALE GENOMIC DNA]</scope>
    <source>
        <strain evidence="9 10">KSX58</strain>
    </source>
</reference>
<evidence type="ECO:0000256" key="2">
    <source>
        <dbReference type="ARBA" id="ARBA00008061"/>
    </source>
</evidence>
<feature type="domain" description="Glycosyl hydrolase family 13 catalytic" evidence="8">
    <location>
        <begin position="43"/>
        <end position="435"/>
    </location>
</feature>
<evidence type="ECO:0000256" key="3">
    <source>
        <dbReference type="ARBA" id="ARBA00012741"/>
    </source>
</evidence>
<protein>
    <recommendedName>
        <fullName evidence="3">alpha-glucosidase</fullName>
        <ecNumber evidence="3">3.2.1.20</ecNumber>
    </recommendedName>
</protein>
<dbReference type="EC" id="3.2.1.20" evidence="3"/>
<keyword evidence="10" id="KW-1185">Reference proteome</keyword>
<name>A0ABD2X2I9_9HYME</name>
<keyword evidence="5" id="KW-0326">Glycosidase</keyword>
<dbReference type="Proteomes" id="UP001627154">
    <property type="component" value="Unassembled WGS sequence"/>
</dbReference>
<dbReference type="PANTHER" id="PTHR10357:SF179">
    <property type="entry name" value="NEUTRAL AND BASIC AMINO ACID TRANSPORT PROTEIN RBAT"/>
    <property type="match status" value="1"/>
</dbReference>
<keyword evidence="4" id="KW-0325">Glycoprotein</keyword>
<comment type="catalytic activity">
    <reaction evidence="1">
        <text>Hydrolysis of terminal, non-reducing (1-&gt;4)-linked alpha-D-glucose residues with release of alpha-D-glucose.</text>
        <dbReference type="EC" id="3.2.1.20"/>
    </reaction>
</comment>
<dbReference type="InterPro" id="IPR045857">
    <property type="entry name" value="O16G_dom_2"/>
</dbReference>
<feature type="chain" id="PRO_5044790814" description="alpha-glucosidase" evidence="7">
    <location>
        <begin position="22"/>
        <end position="587"/>
    </location>
</feature>
<dbReference type="Pfam" id="PF00128">
    <property type="entry name" value="Alpha-amylase"/>
    <property type="match status" value="1"/>
</dbReference>
<dbReference type="GO" id="GO:0004558">
    <property type="term" value="F:alpha-1,4-glucosidase activity"/>
    <property type="evidence" value="ECO:0007669"/>
    <property type="project" value="UniProtKB-EC"/>
</dbReference>
<dbReference type="SUPFAM" id="SSF51445">
    <property type="entry name" value="(Trans)glycosidases"/>
    <property type="match status" value="1"/>
</dbReference>
<accession>A0ABD2X2I9</accession>